<evidence type="ECO:0000313" key="7">
    <source>
        <dbReference type="EMBL" id="NBD25427.1"/>
    </source>
</evidence>
<evidence type="ECO:0000256" key="5">
    <source>
        <dbReference type="ARBA" id="ARBA00023163"/>
    </source>
</evidence>
<dbReference type="InterPro" id="IPR009057">
    <property type="entry name" value="Homeodomain-like_sf"/>
</dbReference>
<dbReference type="InterPro" id="IPR018060">
    <property type="entry name" value="HTH_AraC"/>
</dbReference>
<keyword evidence="2" id="KW-0805">Transcription regulation</keyword>
<evidence type="ECO:0000256" key="4">
    <source>
        <dbReference type="ARBA" id="ARBA00023159"/>
    </source>
</evidence>
<dbReference type="InterPro" id="IPR003313">
    <property type="entry name" value="AraC-bd"/>
</dbReference>
<keyword evidence="5" id="KW-0804">Transcription</keyword>
<name>A0ABW9XRZ0_9BACL</name>
<evidence type="ECO:0000256" key="3">
    <source>
        <dbReference type="ARBA" id="ARBA00023125"/>
    </source>
</evidence>
<accession>A0ABW9XRZ0</accession>
<dbReference type="InterPro" id="IPR020449">
    <property type="entry name" value="Tscrpt_reg_AraC-type_HTH"/>
</dbReference>
<dbReference type="Pfam" id="PF12833">
    <property type="entry name" value="HTH_18"/>
    <property type="match status" value="1"/>
</dbReference>
<gene>
    <name evidence="7" type="ORF">GT019_16220</name>
</gene>
<dbReference type="EMBL" id="JAAAMV010000012">
    <property type="protein sequence ID" value="NBD25427.1"/>
    <property type="molecule type" value="Genomic_DNA"/>
</dbReference>
<keyword evidence="4" id="KW-0010">Activator</keyword>
<evidence type="ECO:0000256" key="1">
    <source>
        <dbReference type="ARBA" id="ARBA00022490"/>
    </source>
</evidence>
<dbReference type="Gene3D" id="2.60.120.10">
    <property type="entry name" value="Jelly Rolls"/>
    <property type="match status" value="1"/>
</dbReference>
<dbReference type="InterPro" id="IPR018062">
    <property type="entry name" value="HTH_AraC-typ_CS"/>
</dbReference>
<comment type="caution">
    <text evidence="7">The sequence shown here is derived from an EMBL/GenBank/DDBJ whole genome shotgun (WGS) entry which is preliminary data.</text>
</comment>
<dbReference type="SMART" id="SM00342">
    <property type="entry name" value="HTH_ARAC"/>
    <property type="match status" value="1"/>
</dbReference>
<dbReference type="Gene3D" id="1.10.10.60">
    <property type="entry name" value="Homeodomain-like"/>
    <property type="match status" value="2"/>
</dbReference>
<evidence type="ECO:0000259" key="6">
    <source>
        <dbReference type="PROSITE" id="PS01124"/>
    </source>
</evidence>
<dbReference type="InterPro" id="IPR050204">
    <property type="entry name" value="AraC_XylS_family_regulators"/>
</dbReference>
<dbReference type="PANTHER" id="PTHR46796:SF13">
    <property type="entry name" value="HTH-TYPE TRANSCRIPTIONAL ACTIVATOR RHAS"/>
    <property type="match status" value="1"/>
</dbReference>
<evidence type="ECO:0000313" key="8">
    <source>
        <dbReference type="Proteomes" id="UP000665561"/>
    </source>
</evidence>
<dbReference type="SUPFAM" id="SSF46689">
    <property type="entry name" value="Homeodomain-like"/>
    <property type="match status" value="2"/>
</dbReference>
<dbReference type="PROSITE" id="PS00041">
    <property type="entry name" value="HTH_ARAC_FAMILY_1"/>
    <property type="match status" value="1"/>
</dbReference>
<sequence length="288" mass="32362">MPIQRPIAQMHGKDFFDSALPIYVNRAVETYQLTEHRHDFLEISYVSEGAGTHHLGEEAFPVAHGDIFLLPVGVSHVFRPSNASPEHPLIVYNCVIAPEAARRLAEAVPGGEALLPFLETVHYRRYRDPHGEFHRLFQRLHYEYLSAQPAREAALHQGVLGLLLYLFRLDGRSDASAASAILPAGLETVLATIHSRFDQDLPAKRMAALAGIGERQFHRLFARQTGMSYKTYHQNVRISEACRLLRTTDRKISDIASAVGYQDIAYFNGLFKRKNGVTPSVYRQVDAS</sequence>
<dbReference type="SUPFAM" id="SSF51215">
    <property type="entry name" value="Regulatory protein AraC"/>
    <property type="match status" value="1"/>
</dbReference>
<dbReference type="InterPro" id="IPR014710">
    <property type="entry name" value="RmlC-like_jellyroll"/>
</dbReference>
<dbReference type="InterPro" id="IPR037923">
    <property type="entry name" value="HTH-like"/>
</dbReference>
<keyword evidence="8" id="KW-1185">Reference proteome</keyword>
<proteinExistence type="predicted"/>
<dbReference type="PANTHER" id="PTHR46796">
    <property type="entry name" value="HTH-TYPE TRANSCRIPTIONAL ACTIVATOR RHAS-RELATED"/>
    <property type="match status" value="1"/>
</dbReference>
<dbReference type="Pfam" id="PF02311">
    <property type="entry name" value="AraC_binding"/>
    <property type="match status" value="1"/>
</dbReference>
<organism evidence="7 8">
    <name type="scientific">Paenibacillus glycinis</name>
    <dbReference type="NCBI Taxonomy" id="2697035"/>
    <lineage>
        <taxon>Bacteria</taxon>
        <taxon>Bacillati</taxon>
        <taxon>Bacillota</taxon>
        <taxon>Bacilli</taxon>
        <taxon>Bacillales</taxon>
        <taxon>Paenibacillaceae</taxon>
        <taxon>Paenibacillus</taxon>
    </lineage>
</organism>
<dbReference type="Proteomes" id="UP000665561">
    <property type="component" value="Unassembled WGS sequence"/>
</dbReference>
<dbReference type="PROSITE" id="PS01124">
    <property type="entry name" value="HTH_ARAC_FAMILY_2"/>
    <property type="match status" value="1"/>
</dbReference>
<dbReference type="RefSeq" id="WP_161744236.1">
    <property type="nucleotide sequence ID" value="NZ_JAAAMV010000012.1"/>
</dbReference>
<feature type="domain" description="HTH araC/xylS-type" evidence="6">
    <location>
        <begin position="187"/>
        <end position="285"/>
    </location>
</feature>
<keyword evidence="1" id="KW-0963">Cytoplasm</keyword>
<reference evidence="7 8" key="1">
    <citation type="submission" date="2020-01" db="EMBL/GenBank/DDBJ databases">
        <title>Paenibacillus soybeanensis sp. nov. isolated from the nodules of soybean (Glycine max(L.) Merr).</title>
        <authorList>
            <person name="Wang H."/>
        </authorList>
    </citation>
    <scope>NUCLEOTIDE SEQUENCE [LARGE SCALE GENOMIC DNA]</scope>
    <source>
        <strain evidence="7 8">T1</strain>
    </source>
</reference>
<protein>
    <submittedName>
        <fullName evidence="7">Helix-turn-helix domain-containing protein</fullName>
    </submittedName>
</protein>
<evidence type="ECO:0000256" key="2">
    <source>
        <dbReference type="ARBA" id="ARBA00023015"/>
    </source>
</evidence>
<keyword evidence="3" id="KW-0238">DNA-binding</keyword>
<dbReference type="PRINTS" id="PR00032">
    <property type="entry name" value="HTHARAC"/>
</dbReference>